<evidence type="ECO:0000313" key="2">
    <source>
        <dbReference type="Proteomes" id="UP001497444"/>
    </source>
</evidence>
<evidence type="ECO:0000313" key="1">
    <source>
        <dbReference type="EMBL" id="CAK9275981.1"/>
    </source>
</evidence>
<sequence length="208" mass="23497">MTRKIDGKNGNEDEEVDTHDRHLMTTVTAVFAEESQHEMEDVKSFGLGLVKAANVNRVVDEPAKVYKEKGTHDYSSAGNEERHQSLQHSNLKLPQADWVIPGHPVEMDQLQQVRFWDKESVDLLSIPFLLKGNNVEHSIVKAAKDQCRWMMRTDISAAIADGQEEVNSEASTTARFFLKSQSKQLESSVMFGSFRHLPLTEFRLAASI</sequence>
<protein>
    <submittedName>
        <fullName evidence="1">Uncharacterized protein</fullName>
    </submittedName>
</protein>
<reference evidence="1" key="1">
    <citation type="submission" date="2024-02" db="EMBL/GenBank/DDBJ databases">
        <authorList>
            <consortium name="ELIXIR-Norway"/>
            <consortium name="Elixir Norway"/>
        </authorList>
    </citation>
    <scope>NUCLEOTIDE SEQUENCE</scope>
</reference>
<accession>A0ABP0XDI5</accession>
<gene>
    <name evidence="1" type="ORF">CSSPJE1EN1_LOCUS21459</name>
</gene>
<keyword evidence="2" id="KW-1185">Reference proteome</keyword>
<name>A0ABP0XDI5_9BRYO</name>
<dbReference type="Proteomes" id="UP001497444">
    <property type="component" value="Chromosome 7"/>
</dbReference>
<proteinExistence type="predicted"/>
<organism evidence="1 2">
    <name type="scientific">Sphagnum jensenii</name>
    <dbReference type="NCBI Taxonomy" id="128206"/>
    <lineage>
        <taxon>Eukaryota</taxon>
        <taxon>Viridiplantae</taxon>
        <taxon>Streptophyta</taxon>
        <taxon>Embryophyta</taxon>
        <taxon>Bryophyta</taxon>
        <taxon>Sphagnophytina</taxon>
        <taxon>Sphagnopsida</taxon>
        <taxon>Sphagnales</taxon>
        <taxon>Sphagnaceae</taxon>
        <taxon>Sphagnum</taxon>
    </lineage>
</organism>
<dbReference type="EMBL" id="OZ020102">
    <property type="protein sequence ID" value="CAK9275981.1"/>
    <property type="molecule type" value="Genomic_DNA"/>
</dbReference>